<protein>
    <recommendedName>
        <fullName evidence="9 10">D-alanyl-D-alanine dipeptidase</fullName>
        <shortName evidence="9 10">D-Ala-D-Ala dipeptidase</shortName>
        <ecNumber evidence="9 10">3.4.13.22</ecNumber>
    </recommendedName>
</protein>
<evidence type="ECO:0000256" key="1">
    <source>
        <dbReference type="ARBA" id="ARBA00001362"/>
    </source>
</evidence>
<evidence type="ECO:0000256" key="3">
    <source>
        <dbReference type="ARBA" id="ARBA00022723"/>
    </source>
</evidence>
<evidence type="ECO:0000256" key="9">
    <source>
        <dbReference type="HAMAP-Rule" id="MF_01924"/>
    </source>
</evidence>
<dbReference type="EMBL" id="JACRSO010000006">
    <property type="protein sequence ID" value="MBC8530063.1"/>
    <property type="molecule type" value="Genomic_DNA"/>
</dbReference>
<accession>A0A926D1K5</accession>
<dbReference type="SUPFAM" id="SSF55166">
    <property type="entry name" value="Hedgehog/DD-peptidase"/>
    <property type="match status" value="1"/>
</dbReference>
<comment type="caution">
    <text evidence="12">The sequence shown here is derived from an EMBL/GenBank/DDBJ whole genome shotgun (WGS) entry which is preliminary data.</text>
</comment>
<gene>
    <name evidence="12" type="ORF">H8699_11540</name>
</gene>
<keyword evidence="5 9" id="KW-0862">Zinc</keyword>
<proteinExistence type="inferred from homology"/>
<organism evidence="12 13">
    <name type="scientific">Luoshenia tenuis</name>
    <dbReference type="NCBI Taxonomy" id="2763654"/>
    <lineage>
        <taxon>Bacteria</taxon>
        <taxon>Bacillati</taxon>
        <taxon>Bacillota</taxon>
        <taxon>Clostridia</taxon>
        <taxon>Christensenellales</taxon>
        <taxon>Christensenellaceae</taxon>
        <taxon>Luoshenia</taxon>
    </lineage>
</organism>
<keyword evidence="3 9" id="KW-0479">Metal-binding</keyword>
<evidence type="ECO:0000313" key="13">
    <source>
        <dbReference type="Proteomes" id="UP000654279"/>
    </source>
</evidence>
<dbReference type="InterPro" id="IPR009045">
    <property type="entry name" value="Zn_M74/Hedgehog-like"/>
</dbReference>
<comment type="function">
    <text evidence="9 10">Catalyzes hydrolysis of the D-alanyl-D-alanine dipeptide.</text>
</comment>
<evidence type="ECO:0000256" key="11">
    <source>
        <dbReference type="SAM" id="SignalP"/>
    </source>
</evidence>
<dbReference type="PANTHER" id="PTHR43126:SF2">
    <property type="entry name" value="D-ALANYL-D-ALANINE DIPEPTIDASE"/>
    <property type="match status" value="1"/>
</dbReference>
<feature type="binding site" evidence="9">
    <location>
        <position position="143"/>
    </location>
    <ligand>
        <name>Zn(2+)</name>
        <dbReference type="ChEBI" id="CHEBI:29105"/>
        <note>catalytic</note>
    </ligand>
</feature>
<dbReference type="PANTHER" id="PTHR43126">
    <property type="entry name" value="D-ALANYL-D-ALANINE DIPEPTIDASE"/>
    <property type="match status" value="1"/>
</dbReference>
<evidence type="ECO:0000256" key="5">
    <source>
        <dbReference type="ARBA" id="ARBA00022833"/>
    </source>
</evidence>
<evidence type="ECO:0000256" key="2">
    <source>
        <dbReference type="ARBA" id="ARBA00022670"/>
    </source>
</evidence>
<dbReference type="GO" id="GO:0008270">
    <property type="term" value="F:zinc ion binding"/>
    <property type="evidence" value="ECO:0007669"/>
    <property type="project" value="UniProtKB-UniRule"/>
</dbReference>
<keyword evidence="4 9" id="KW-0378">Hydrolase</keyword>
<keyword evidence="13" id="KW-1185">Reference proteome</keyword>
<reference evidence="12" key="1">
    <citation type="submission" date="2020-08" db="EMBL/GenBank/DDBJ databases">
        <title>Genome public.</title>
        <authorList>
            <person name="Liu C."/>
            <person name="Sun Q."/>
        </authorList>
    </citation>
    <scope>NUCLEOTIDE SEQUENCE</scope>
    <source>
        <strain evidence="12">NSJ-44</strain>
    </source>
</reference>
<dbReference type="Gene3D" id="3.30.1380.10">
    <property type="match status" value="1"/>
</dbReference>
<name>A0A926D1K5_9FIRM</name>
<keyword evidence="11" id="KW-0732">Signal</keyword>
<keyword evidence="7 9" id="KW-0482">Metalloprotease</keyword>
<evidence type="ECO:0000256" key="10">
    <source>
        <dbReference type="PIRNR" id="PIRNR026671"/>
    </source>
</evidence>
<dbReference type="GO" id="GO:0008237">
    <property type="term" value="F:metallopeptidase activity"/>
    <property type="evidence" value="ECO:0007669"/>
    <property type="project" value="UniProtKB-KW"/>
</dbReference>
<keyword evidence="8 10" id="KW-0961">Cell wall biogenesis/degradation</keyword>
<dbReference type="RefSeq" id="WP_249285823.1">
    <property type="nucleotide sequence ID" value="NZ_JACRSO010000006.1"/>
</dbReference>
<feature type="binding site" evidence="9">
    <location>
        <position position="218"/>
    </location>
    <ligand>
        <name>Zn(2+)</name>
        <dbReference type="ChEBI" id="CHEBI:29105"/>
        <note>catalytic</note>
    </ligand>
</feature>
<dbReference type="EC" id="3.4.13.22" evidence="9 10"/>
<dbReference type="GO" id="GO:0160237">
    <property type="term" value="F:D-Ala-D-Ala dipeptidase activity"/>
    <property type="evidence" value="ECO:0007669"/>
    <property type="project" value="UniProtKB-EC"/>
</dbReference>
<comment type="similarity">
    <text evidence="9 10">Belongs to the peptidase M15D family.</text>
</comment>
<comment type="cofactor">
    <cofactor evidence="9">
        <name>Zn(2+)</name>
        <dbReference type="ChEBI" id="CHEBI:29105"/>
    </cofactor>
    <text evidence="9">Binds 1 zinc ion per subunit.</text>
</comment>
<evidence type="ECO:0000313" key="12">
    <source>
        <dbReference type="EMBL" id="MBC8530063.1"/>
    </source>
</evidence>
<dbReference type="InterPro" id="IPR000755">
    <property type="entry name" value="A_A_dipeptidase"/>
</dbReference>
<dbReference type="Pfam" id="PF01427">
    <property type="entry name" value="Peptidase_M15"/>
    <property type="match status" value="1"/>
</dbReference>
<dbReference type="GO" id="GO:0071555">
    <property type="term" value="P:cell wall organization"/>
    <property type="evidence" value="ECO:0007669"/>
    <property type="project" value="UniProtKB-KW"/>
</dbReference>
<keyword evidence="6 9" id="KW-0224">Dipeptidase</keyword>
<dbReference type="GO" id="GO:0006508">
    <property type="term" value="P:proteolysis"/>
    <property type="evidence" value="ECO:0007669"/>
    <property type="project" value="UniProtKB-KW"/>
</dbReference>
<dbReference type="PIRSF" id="PIRSF026671">
    <property type="entry name" value="AA_dipeptidase"/>
    <property type="match status" value="1"/>
</dbReference>
<evidence type="ECO:0000256" key="6">
    <source>
        <dbReference type="ARBA" id="ARBA00022997"/>
    </source>
</evidence>
<dbReference type="CDD" id="cd14840">
    <property type="entry name" value="D-Ala-D-Ala_dipeptidase_Aad"/>
    <property type="match status" value="1"/>
</dbReference>
<dbReference type="AlphaFoldDB" id="A0A926D1K5"/>
<feature type="binding site" evidence="9">
    <location>
        <position position="150"/>
    </location>
    <ligand>
        <name>Zn(2+)</name>
        <dbReference type="ChEBI" id="CHEBI:29105"/>
        <note>catalytic</note>
    </ligand>
</feature>
<keyword evidence="2 9" id="KW-0645">Protease</keyword>
<feature type="site" description="Transition state stabilizer" evidence="9">
    <location>
        <position position="113"/>
    </location>
</feature>
<feature type="active site" description="Proton donor/acceptor" evidence="9">
    <location>
        <position position="215"/>
    </location>
</feature>
<evidence type="ECO:0000256" key="7">
    <source>
        <dbReference type="ARBA" id="ARBA00023049"/>
    </source>
</evidence>
<evidence type="ECO:0000256" key="8">
    <source>
        <dbReference type="ARBA" id="ARBA00023316"/>
    </source>
</evidence>
<dbReference type="Proteomes" id="UP000654279">
    <property type="component" value="Unassembled WGS sequence"/>
</dbReference>
<dbReference type="HAMAP" id="MF_01924">
    <property type="entry name" value="A_A_dipeptidase"/>
    <property type="match status" value="1"/>
</dbReference>
<feature type="signal peptide" evidence="11">
    <location>
        <begin position="1"/>
        <end position="21"/>
    </location>
</feature>
<sequence>MKRWLALGLCALLMFAPIGSAARAMEYVDYDWELSADEKVMRDAGFIEVHQANGLIWVKLMYGTTDNIAGYDLYGDLKRAYLHPSAALALGRAQRLLYAQDSTLALCVKDAARPLRVQQALWDALPDPSLRGYLANPKTGSLHNYGIAVDVTLVNARTGEELDMGCPVDTLDAISQPRYEQKFLKEGKLTQQQLDNRLLLRSVMTQAGFQTIPNEWWHFQTMNRAQAKQASTLIP</sequence>
<comment type="catalytic activity">
    <reaction evidence="1 9 10">
        <text>D-alanyl-D-alanine + H2O = 2 D-alanine</text>
        <dbReference type="Rhea" id="RHEA:20661"/>
        <dbReference type="ChEBI" id="CHEBI:15377"/>
        <dbReference type="ChEBI" id="CHEBI:57416"/>
        <dbReference type="ChEBI" id="CHEBI:57822"/>
        <dbReference type="EC" id="3.4.13.22"/>
    </reaction>
</comment>
<evidence type="ECO:0000256" key="4">
    <source>
        <dbReference type="ARBA" id="ARBA00022801"/>
    </source>
</evidence>
<feature type="chain" id="PRO_5039633240" description="D-alanyl-D-alanine dipeptidase" evidence="11">
    <location>
        <begin position="22"/>
        <end position="235"/>
    </location>
</feature>